<evidence type="ECO:0000313" key="2">
    <source>
        <dbReference type="Proteomes" id="UP000237608"/>
    </source>
</evidence>
<sequence length="128" mass="15423">MKKSFILFIILIISSSSSIYGQKRDTLFINYNDNLLLKKWQDPNNNEFSYRIKGTGNNGLVYLLEQKKYNNLKHKKIKCLKKFLKKKDIYNKKGKKDDWKLNQFLDKYIIFLVKGKEFTKLEPRYEID</sequence>
<dbReference type="EMBL" id="MSCL01000001">
    <property type="protein sequence ID" value="PQJ74146.1"/>
    <property type="molecule type" value="Genomic_DNA"/>
</dbReference>
<name>A0A2S7W9R0_9FLAO</name>
<reference evidence="1 2" key="1">
    <citation type="submission" date="2016-12" db="EMBL/GenBank/DDBJ databases">
        <title>Trade-off between light-utilization and light-protection in marine flavobacteria.</title>
        <authorList>
            <person name="Kumagai Y."/>
            <person name="Yoshizawa S."/>
            <person name="Kogure K."/>
            <person name="Iwasaki W."/>
        </authorList>
    </citation>
    <scope>NUCLEOTIDE SEQUENCE [LARGE SCALE GENOMIC DNA]</scope>
    <source>
        <strain evidence="1 2">KCTC 22729</strain>
    </source>
</reference>
<evidence type="ECO:0000313" key="1">
    <source>
        <dbReference type="EMBL" id="PQJ74146.1"/>
    </source>
</evidence>
<keyword evidence="2" id="KW-1185">Reference proteome</keyword>
<dbReference type="RefSeq" id="WP_105045297.1">
    <property type="nucleotide sequence ID" value="NZ_CP150662.1"/>
</dbReference>
<organism evidence="1 2">
    <name type="scientific">Polaribacter gangjinensis</name>
    <dbReference type="NCBI Taxonomy" id="574710"/>
    <lineage>
        <taxon>Bacteria</taxon>
        <taxon>Pseudomonadati</taxon>
        <taxon>Bacteroidota</taxon>
        <taxon>Flavobacteriia</taxon>
        <taxon>Flavobacteriales</taxon>
        <taxon>Flavobacteriaceae</taxon>
    </lineage>
</organism>
<proteinExistence type="predicted"/>
<comment type="caution">
    <text evidence="1">The sequence shown here is derived from an EMBL/GenBank/DDBJ whole genome shotgun (WGS) entry which is preliminary data.</text>
</comment>
<gene>
    <name evidence="1" type="ORF">BTO13_02150</name>
</gene>
<protein>
    <submittedName>
        <fullName evidence="1">Uncharacterized protein</fullName>
    </submittedName>
</protein>
<dbReference type="Proteomes" id="UP000237608">
    <property type="component" value="Unassembled WGS sequence"/>
</dbReference>
<accession>A0A2S7W9R0</accession>
<dbReference type="AlphaFoldDB" id="A0A2S7W9R0"/>